<evidence type="ECO:0000256" key="5">
    <source>
        <dbReference type="ARBA" id="ARBA00022741"/>
    </source>
</evidence>
<feature type="transmembrane region" description="Helical" evidence="9">
    <location>
        <begin position="6"/>
        <end position="28"/>
    </location>
</feature>
<evidence type="ECO:0000256" key="1">
    <source>
        <dbReference type="ARBA" id="ARBA00000085"/>
    </source>
</evidence>
<dbReference type="AlphaFoldDB" id="A0A411YEE7"/>
<dbReference type="EC" id="2.7.13.3" evidence="2"/>
<evidence type="ECO:0000313" key="12">
    <source>
        <dbReference type="Proteomes" id="UP000291469"/>
    </source>
</evidence>
<dbReference type="GO" id="GO:0016020">
    <property type="term" value="C:membrane"/>
    <property type="evidence" value="ECO:0007669"/>
    <property type="project" value="InterPro"/>
</dbReference>
<keyword evidence="6 11" id="KW-0418">Kinase</keyword>
<dbReference type="GO" id="GO:0000155">
    <property type="term" value="F:phosphorelay sensor kinase activity"/>
    <property type="evidence" value="ECO:0007669"/>
    <property type="project" value="InterPro"/>
</dbReference>
<feature type="transmembrane region" description="Helical" evidence="9">
    <location>
        <begin position="43"/>
        <end position="60"/>
    </location>
</feature>
<keyword evidence="8" id="KW-0902">Two-component regulatory system</keyword>
<proteinExistence type="predicted"/>
<feature type="transmembrane region" description="Helical" evidence="9">
    <location>
        <begin position="66"/>
        <end position="92"/>
    </location>
</feature>
<dbReference type="PANTHER" id="PTHR24421:SF10">
    <property type="entry name" value="NITRATE_NITRITE SENSOR PROTEIN NARQ"/>
    <property type="match status" value="1"/>
</dbReference>
<protein>
    <recommendedName>
        <fullName evidence="2">histidine kinase</fullName>
        <ecNumber evidence="2">2.7.13.3</ecNumber>
    </recommendedName>
</protein>
<evidence type="ECO:0000256" key="8">
    <source>
        <dbReference type="ARBA" id="ARBA00023012"/>
    </source>
</evidence>
<dbReference type="GO" id="GO:0046983">
    <property type="term" value="F:protein dimerization activity"/>
    <property type="evidence" value="ECO:0007669"/>
    <property type="project" value="InterPro"/>
</dbReference>
<evidence type="ECO:0000256" key="7">
    <source>
        <dbReference type="ARBA" id="ARBA00022840"/>
    </source>
</evidence>
<dbReference type="InterPro" id="IPR011712">
    <property type="entry name" value="Sig_transdc_His_kin_sub3_dim/P"/>
</dbReference>
<keyword evidence="9" id="KW-0472">Membrane</keyword>
<feature type="domain" description="Signal transduction histidine kinase subgroup 3 dimerisation and phosphoacceptor" evidence="10">
    <location>
        <begin position="177"/>
        <end position="242"/>
    </location>
</feature>
<dbReference type="Proteomes" id="UP000291469">
    <property type="component" value="Chromosome"/>
</dbReference>
<dbReference type="KEGG" id="erz:ER308_08515"/>
<dbReference type="Gene3D" id="1.20.5.1930">
    <property type="match status" value="1"/>
</dbReference>
<keyword evidence="4" id="KW-0808">Transferase</keyword>
<accession>A0A411YEE7</accession>
<evidence type="ECO:0000259" key="10">
    <source>
        <dbReference type="Pfam" id="PF07730"/>
    </source>
</evidence>
<dbReference type="InterPro" id="IPR050482">
    <property type="entry name" value="Sensor_HK_TwoCompSys"/>
</dbReference>
<keyword evidence="7" id="KW-0067">ATP-binding</keyword>
<dbReference type="EMBL" id="CP036402">
    <property type="protein sequence ID" value="QBI19589.1"/>
    <property type="molecule type" value="Genomic_DNA"/>
</dbReference>
<dbReference type="Pfam" id="PF07730">
    <property type="entry name" value="HisKA_3"/>
    <property type="match status" value="1"/>
</dbReference>
<sequence length="387" mass="41777">MDPSRQRGWLIEAGVVVATAAWPLVLWYQHRAGEFAWPGRERLAVELLATVLALGALAWRHRHPTAVALVILPLSASAFAVVPAFVALFTVAVHRERRAVVAIAAGYLAAALAGAAVLDPPESWLPHVATIAAFHALPVTLGMVRASRLALLREYEDRARRAEAEQQLRVDQARRLERQRIAREMHDVVAHRLSLVSLHAGALTYRSNAFGQDVAEAAEVIRTSTHEALDELRGLIGVLREAPESAEPERPQPTLADVPALLDRCRAAGTRLTVHDTADGADSLPPAIGLAAYRVLEEGLTNAAKHAPDAPVAVTMDGRAGDRLLVEVANPLPLPLGAGRDRHRTIPGANAGLVGLVERVTLAGGRLEHGPTQDARFRLRAELPWRE</sequence>
<gene>
    <name evidence="11" type="ORF">ER308_08515</name>
</gene>
<comment type="catalytic activity">
    <reaction evidence="1">
        <text>ATP + protein L-histidine = ADP + protein N-phospho-L-histidine.</text>
        <dbReference type="EC" id="2.7.13.3"/>
    </reaction>
</comment>
<feature type="transmembrane region" description="Helical" evidence="9">
    <location>
        <begin position="124"/>
        <end position="144"/>
    </location>
</feature>
<dbReference type="PANTHER" id="PTHR24421">
    <property type="entry name" value="NITRATE/NITRITE SENSOR PROTEIN NARX-RELATED"/>
    <property type="match status" value="1"/>
</dbReference>
<dbReference type="GO" id="GO:0005524">
    <property type="term" value="F:ATP binding"/>
    <property type="evidence" value="ECO:0007669"/>
    <property type="project" value="UniProtKB-KW"/>
</dbReference>
<keyword evidence="12" id="KW-1185">Reference proteome</keyword>
<evidence type="ECO:0000256" key="6">
    <source>
        <dbReference type="ARBA" id="ARBA00022777"/>
    </source>
</evidence>
<name>A0A411YEE7_9ACTN</name>
<evidence type="ECO:0000256" key="4">
    <source>
        <dbReference type="ARBA" id="ARBA00022679"/>
    </source>
</evidence>
<feature type="transmembrane region" description="Helical" evidence="9">
    <location>
        <begin position="99"/>
        <end position="118"/>
    </location>
</feature>
<keyword evidence="5" id="KW-0547">Nucleotide-binding</keyword>
<dbReference type="Gene3D" id="3.30.565.10">
    <property type="entry name" value="Histidine kinase-like ATPase, C-terminal domain"/>
    <property type="match status" value="1"/>
</dbReference>
<evidence type="ECO:0000256" key="2">
    <source>
        <dbReference type="ARBA" id="ARBA00012438"/>
    </source>
</evidence>
<evidence type="ECO:0000256" key="9">
    <source>
        <dbReference type="SAM" id="Phobius"/>
    </source>
</evidence>
<organism evidence="11 12">
    <name type="scientific">Egibacter rhizosphaerae</name>
    <dbReference type="NCBI Taxonomy" id="1670831"/>
    <lineage>
        <taxon>Bacteria</taxon>
        <taxon>Bacillati</taxon>
        <taxon>Actinomycetota</taxon>
        <taxon>Nitriliruptoria</taxon>
        <taxon>Egibacterales</taxon>
        <taxon>Egibacteraceae</taxon>
        <taxon>Egibacter</taxon>
    </lineage>
</organism>
<dbReference type="OrthoDB" id="227596at2"/>
<dbReference type="CDD" id="cd16917">
    <property type="entry name" value="HATPase_UhpB-NarQ-NarX-like"/>
    <property type="match status" value="1"/>
</dbReference>
<dbReference type="RefSeq" id="WP_131154586.1">
    <property type="nucleotide sequence ID" value="NZ_CP036402.1"/>
</dbReference>
<keyword evidence="9" id="KW-0812">Transmembrane</keyword>
<reference evidence="11 12" key="1">
    <citation type="submission" date="2019-01" db="EMBL/GenBank/DDBJ databases">
        <title>Egibacter rhizosphaerae EGI 80759T.</title>
        <authorList>
            <person name="Chen D.-D."/>
            <person name="Tian Y."/>
            <person name="Jiao J.-Y."/>
            <person name="Zhang X.-T."/>
            <person name="Zhang Y.-G."/>
            <person name="Zhang Y."/>
            <person name="Xiao M."/>
            <person name="Shu W.-S."/>
            <person name="Li W.-J."/>
        </authorList>
    </citation>
    <scope>NUCLEOTIDE SEQUENCE [LARGE SCALE GENOMIC DNA]</scope>
    <source>
        <strain evidence="11 12">EGI 80759</strain>
    </source>
</reference>
<dbReference type="InterPro" id="IPR036890">
    <property type="entry name" value="HATPase_C_sf"/>
</dbReference>
<evidence type="ECO:0000256" key="3">
    <source>
        <dbReference type="ARBA" id="ARBA00022553"/>
    </source>
</evidence>
<evidence type="ECO:0000313" key="11">
    <source>
        <dbReference type="EMBL" id="QBI19589.1"/>
    </source>
</evidence>
<keyword evidence="3" id="KW-0597">Phosphoprotein</keyword>
<keyword evidence="9" id="KW-1133">Transmembrane helix</keyword>